<gene>
    <name evidence="4" type="ORF">C1SCF055_LOCUS6113</name>
</gene>
<dbReference type="EMBL" id="CAMXCT030000382">
    <property type="protein sequence ID" value="CAL4765335.1"/>
    <property type="molecule type" value="Genomic_DNA"/>
</dbReference>
<evidence type="ECO:0000313" key="6">
    <source>
        <dbReference type="EMBL" id="CAL4765335.1"/>
    </source>
</evidence>
<proteinExistence type="inferred from homology"/>
<dbReference type="AlphaFoldDB" id="A0A9P1BT82"/>
<dbReference type="SUPFAM" id="SSF53448">
    <property type="entry name" value="Nucleotide-diphospho-sugar transferases"/>
    <property type="match status" value="1"/>
</dbReference>
<organism evidence="4">
    <name type="scientific">Cladocopium goreaui</name>
    <dbReference type="NCBI Taxonomy" id="2562237"/>
    <lineage>
        <taxon>Eukaryota</taxon>
        <taxon>Sar</taxon>
        <taxon>Alveolata</taxon>
        <taxon>Dinophyceae</taxon>
        <taxon>Suessiales</taxon>
        <taxon>Symbiodiniaceae</taxon>
        <taxon>Cladocopium</taxon>
    </lineage>
</organism>
<protein>
    <submittedName>
        <fullName evidence="6">Nucleotide-diphospho-sugar transferase domain-containing protein</fullName>
    </submittedName>
</protein>
<reference evidence="4" key="1">
    <citation type="submission" date="2022-10" db="EMBL/GenBank/DDBJ databases">
        <authorList>
            <person name="Chen Y."/>
            <person name="Dougan E. K."/>
            <person name="Chan C."/>
            <person name="Rhodes N."/>
            <person name="Thang M."/>
        </authorList>
    </citation>
    <scope>NUCLEOTIDE SEQUENCE</scope>
</reference>
<dbReference type="GO" id="GO:0016740">
    <property type="term" value="F:transferase activity"/>
    <property type="evidence" value="ECO:0007669"/>
    <property type="project" value="UniProtKB-KW"/>
</dbReference>
<keyword evidence="6" id="KW-0808">Transferase</keyword>
<feature type="signal peptide" evidence="2">
    <location>
        <begin position="1"/>
        <end position="17"/>
    </location>
</feature>
<accession>A0A9P1BT82</accession>
<name>A0A9P1BT82_9DINO</name>
<feature type="chain" id="PRO_5043269789" evidence="2">
    <location>
        <begin position="18"/>
        <end position="592"/>
    </location>
</feature>
<sequence length="592" mass="67559">MGICGWLAVALVALATAEAPFPDYDCRHLDGHGRLLDWAAWRTELQTAQSWLATSQGVLAKLSQHRDRAMEECPLGLLMADVLRMLVCFDRREDCANTFEPLVRHGLAKFGLRVLMGTNWPIYQALHSDVWERQSHRGVFQDPHLSCVESQILDWPRFKRIFEKDDWYQPAVDVAYGPQLEEFWREAALECPLGFAMANLIKAMLCSHTESICFRAHEQMLGAVLEEVRLPDVAQSGWPILRLLGHVARVVRRHGFHLDFLPEELLGGTPTAASQSMQDLLDCLPKLTLAAERTAARWNGLRLVYATMAYGTRFSLYLSRFLSRAVALSLDVVAFCLDAAAYEACRMVDGHCVRGTPSILNKFTLPLVLLHQNFDVFWLDLDVFLFQSPTRAVAHHFRHQPTAELLVSGSFAVDCICSGVVLFRSTSKVKEWLKKLLIWMYSHPYEHDQKLFSAFLRFGERVAFDQELPVTAEETPTWRFLDPETQFVSARHVDAAGWTGDPDQIVAFHMLHGDSDQAFASRQFAQRNRLGVGYLPLLDLFFNQTELPELYKTPVLPHRLSPELKEALYRSWLPHPRPKVPQRCNETVPMQY</sequence>
<dbReference type="Pfam" id="PF03407">
    <property type="entry name" value="Nucleotid_trans"/>
    <property type="match status" value="1"/>
</dbReference>
<dbReference type="EMBL" id="CAMXCT020000382">
    <property type="protein sequence ID" value="CAL1131398.1"/>
    <property type="molecule type" value="Genomic_DNA"/>
</dbReference>
<comment type="similarity">
    <text evidence="1">Belongs to the glycosyltransferase 77 family.</text>
</comment>
<evidence type="ECO:0000256" key="2">
    <source>
        <dbReference type="SAM" id="SignalP"/>
    </source>
</evidence>
<comment type="caution">
    <text evidence="4">The sequence shown here is derived from an EMBL/GenBank/DDBJ whole genome shotgun (WGS) entry which is preliminary data.</text>
</comment>
<evidence type="ECO:0000313" key="5">
    <source>
        <dbReference type="EMBL" id="CAL1131398.1"/>
    </source>
</evidence>
<keyword evidence="7" id="KW-1185">Reference proteome</keyword>
<evidence type="ECO:0000313" key="7">
    <source>
        <dbReference type="Proteomes" id="UP001152797"/>
    </source>
</evidence>
<keyword evidence="2" id="KW-0732">Signal</keyword>
<dbReference type="OrthoDB" id="408314at2759"/>
<dbReference type="EMBL" id="CAMXCT010000382">
    <property type="protein sequence ID" value="CAI3978023.1"/>
    <property type="molecule type" value="Genomic_DNA"/>
</dbReference>
<evidence type="ECO:0000256" key="1">
    <source>
        <dbReference type="ARBA" id="ARBA00007033"/>
    </source>
</evidence>
<evidence type="ECO:0000259" key="3">
    <source>
        <dbReference type="Pfam" id="PF03407"/>
    </source>
</evidence>
<dbReference type="Proteomes" id="UP001152797">
    <property type="component" value="Unassembled WGS sequence"/>
</dbReference>
<dbReference type="InterPro" id="IPR005069">
    <property type="entry name" value="Nucl-diP-sugar_transferase"/>
</dbReference>
<dbReference type="InterPro" id="IPR029044">
    <property type="entry name" value="Nucleotide-diphossugar_trans"/>
</dbReference>
<reference evidence="5" key="2">
    <citation type="submission" date="2024-04" db="EMBL/GenBank/DDBJ databases">
        <authorList>
            <person name="Chen Y."/>
            <person name="Shah S."/>
            <person name="Dougan E. K."/>
            <person name="Thang M."/>
            <person name="Chan C."/>
        </authorList>
    </citation>
    <scope>NUCLEOTIDE SEQUENCE [LARGE SCALE GENOMIC DNA]</scope>
</reference>
<evidence type="ECO:0000313" key="4">
    <source>
        <dbReference type="EMBL" id="CAI3978023.1"/>
    </source>
</evidence>
<feature type="domain" description="Nucleotide-diphospho-sugar transferase" evidence="3">
    <location>
        <begin position="360"/>
        <end position="499"/>
    </location>
</feature>